<proteinExistence type="predicted"/>
<dbReference type="RefSeq" id="WP_011486869.1">
    <property type="nucleotide sequence ID" value="NC_007951.1"/>
</dbReference>
<reference evidence="2 3" key="1">
    <citation type="journal article" date="2006" name="Proc. Natl. Acad. Sci. U.S.A.">
        <title>Burkholderia xenovorans LB400 harbors a multi-replicon, 9.73-Mbp genome shaped for versatility.</title>
        <authorList>
            <person name="Chain P.S."/>
            <person name="Denef V.J."/>
            <person name="Konstantinidis K.T."/>
            <person name="Vergez L.M."/>
            <person name="Agullo L."/>
            <person name="Reyes V.L."/>
            <person name="Hauser L."/>
            <person name="Cordova M."/>
            <person name="Gomez L."/>
            <person name="Gonzalez M."/>
            <person name="Land M."/>
            <person name="Lao V."/>
            <person name="Larimer F."/>
            <person name="LiPuma J.J."/>
            <person name="Mahenthiralingam E."/>
            <person name="Malfatti S.A."/>
            <person name="Marx C.J."/>
            <person name="Parnell J.J."/>
            <person name="Ramette A."/>
            <person name="Richardson P."/>
            <person name="Seeger M."/>
            <person name="Smith D."/>
            <person name="Spilker T."/>
            <person name="Sul W.J."/>
            <person name="Tsoi T.V."/>
            <person name="Ulrich L.E."/>
            <person name="Zhulin I.B."/>
            <person name="Tiedje J.M."/>
        </authorList>
    </citation>
    <scope>NUCLEOTIDE SEQUENCE [LARGE SCALE GENOMIC DNA]</scope>
    <source>
        <strain evidence="2 3">LB400</strain>
    </source>
</reference>
<accession>Q145E0</accession>
<dbReference type="Proteomes" id="UP000001817">
    <property type="component" value="Chromosome 1"/>
</dbReference>
<protein>
    <submittedName>
        <fullName evidence="2">Uncharacterized protein</fullName>
    </submittedName>
</protein>
<sequence length="214" mass="23918">MKNLLRYGCELIQEASDDESGINTNYKKLESLIKENPHLIASYDIQTKNSLLFTAIQEESIEFVKLIKFYAEDKDLTAVVDNGSSPLSDVAMRNMIHNLDRFGQDAIETDNSLQIFKSVGELGGRLSKGLVLELEQDIAGANSLIKNAVEYDSVLKEKDALFSKASTAKEKGFYNKLKQKIENFRVHLLALKDSADSDGPDALKNQKKGRKDKV</sequence>
<organism evidence="2 3">
    <name type="scientific">Paraburkholderia xenovorans (strain LB400)</name>
    <dbReference type="NCBI Taxonomy" id="266265"/>
    <lineage>
        <taxon>Bacteria</taxon>
        <taxon>Pseudomonadati</taxon>
        <taxon>Pseudomonadota</taxon>
        <taxon>Betaproteobacteria</taxon>
        <taxon>Burkholderiales</taxon>
        <taxon>Burkholderiaceae</taxon>
        <taxon>Paraburkholderia</taxon>
    </lineage>
</organism>
<dbReference type="STRING" id="266265.Bxe_A3950"/>
<evidence type="ECO:0000313" key="2">
    <source>
        <dbReference type="EMBL" id="ABE29049.1"/>
    </source>
</evidence>
<dbReference type="KEGG" id="bxb:DR64_1625"/>
<dbReference type="KEGG" id="bxe:Bxe_A3950"/>
<evidence type="ECO:0000313" key="3">
    <source>
        <dbReference type="Proteomes" id="UP000001817"/>
    </source>
</evidence>
<name>Q145E0_PARXL</name>
<evidence type="ECO:0000256" key="1">
    <source>
        <dbReference type="SAM" id="MobiDB-lite"/>
    </source>
</evidence>
<keyword evidence="3" id="KW-1185">Reference proteome</keyword>
<gene>
    <name evidence="2" type="ORF">Bxe_A3950</name>
</gene>
<dbReference type="EMBL" id="CP000270">
    <property type="protein sequence ID" value="ABE29049.1"/>
    <property type="molecule type" value="Genomic_DNA"/>
</dbReference>
<feature type="compositionally biased region" description="Basic residues" evidence="1">
    <location>
        <begin position="205"/>
        <end position="214"/>
    </location>
</feature>
<dbReference type="AlphaFoldDB" id="Q145E0"/>
<feature type="region of interest" description="Disordered" evidence="1">
    <location>
        <begin position="194"/>
        <end position="214"/>
    </location>
</feature>